<proteinExistence type="predicted"/>
<feature type="compositionally biased region" description="Basic and acidic residues" evidence="1">
    <location>
        <begin position="50"/>
        <end position="62"/>
    </location>
</feature>
<comment type="caution">
    <text evidence="2">The sequence shown here is derived from an EMBL/GenBank/DDBJ whole genome shotgun (WGS) entry which is preliminary data.</text>
</comment>
<gene>
    <name evidence="2" type="ORF">RDI58_026922</name>
</gene>
<feature type="compositionally biased region" description="Basic and acidic residues" evidence="1">
    <location>
        <begin position="9"/>
        <end position="29"/>
    </location>
</feature>
<feature type="region of interest" description="Disordered" evidence="1">
    <location>
        <begin position="1"/>
        <end position="69"/>
    </location>
</feature>
<dbReference type="AlphaFoldDB" id="A0AAN8SZW1"/>
<dbReference type="Proteomes" id="UP001371456">
    <property type="component" value="Unassembled WGS sequence"/>
</dbReference>
<keyword evidence="3" id="KW-1185">Reference proteome</keyword>
<sequence length="69" mass="7876">MGSHSGKQRINEKPQQAKEIDKGQRKKAQEQWNVMLKSAITRPSTSGTKSWEDVVKEEEKRIPARKASI</sequence>
<reference evidence="2 3" key="1">
    <citation type="submission" date="2024-02" db="EMBL/GenBank/DDBJ databases">
        <title>de novo genome assembly of Solanum bulbocastanum strain 11H21.</title>
        <authorList>
            <person name="Hosaka A.J."/>
        </authorList>
    </citation>
    <scope>NUCLEOTIDE SEQUENCE [LARGE SCALE GENOMIC DNA]</scope>
    <source>
        <tissue evidence="2">Young leaves</tissue>
    </source>
</reference>
<protein>
    <submittedName>
        <fullName evidence="2">Uncharacterized protein</fullName>
    </submittedName>
</protein>
<evidence type="ECO:0000256" key="1">
    <source>
        <dbReference type="SAM" id="MobiDB-lite"/>
    </source>
</evidence>
<organism evidence="2 3">
    <name type="scientific">Solanum bulbocastanum</name>
    <name type="common">Wild potato</name>
    <dbReference type="NCBI Taxonomy" id="147425"/>
    <lineage>
        <taxon>Eukaryota</taxon>
        <taxon>Viridiplantae</taxon>
        <taxon>Streptophyta</taxon>
        <taxon>Embryophyta</taxon>
        <taxon>Tracheophyta</taxon>
        <taxon>Spermatophyta</taxon>
        <taxon>Magnoliopsida</taxon>
        <taxon>eudicotyledons</taxon>
        <taxon>Gunneridae</taxon>
        <taxon>Pentapetalae</taxon>
        <taxon>asterids</taxon>
        <taxon>lamiids</taxon>
        <taxon>Solanales</taxon>
        <taxon>Solanaceae</taxon>
        <taxon>Solanoideae</taxon>
        <taxon>Solaneae</taxon>
        <taxon>Solanum</taxon>
    </lineage>
</organism>
<name>A0AAN8SZW1_SOLBU</name>
<dbReference type="EMBL" id="JBANQN010000011">
    <property type="protein sequence ID" value="KAK6775921.1"/>
    <property type="molecule type" value="Genomic_DNA"/>
</dbReference>
<evidence type="ECO:0000313" key="3">
    <source>
        <dbReference type="Proteomes" id="UP001371456"/>
    </source>
</evidence>
<accession>A0AAN8SZW1</accession>
<evidence type="ECO:0000313" key="2">
    <source>
        <dbReference type="EMBL" id="KAK6775921.1"/>
    </source>
</evidence>